<reference evidence="6 7" key="1">
    <citation type="submission" date="2016-10" db="EMBL/GenBank/DDBJ databases">
        <authorList>
            <person name="de Groot N.N."/>
        </authorList>
    </citation>
    <scope>NUCLEOTIDE SEQUENCE [LARGE SCALE GENOMIC DNA]</scope>
    <source>
        <strain evidence="6 7">DSM 44149</strain>
    </source>
</reference>
<dbReference type="Gene3D" id="3.40.50.10490">
    <property type="entry name" value="Glucose-6-phosphate isomerase like protein, domain 1"/>
    <property type="match status" value="1"/>
</dbReference>
<sequence>MALDGEGLLARLRTELPGLPEALQRVAELILRDPEEAAQSTIVDLAERSGTSPATVTRFCRTLGFRGYAGLRVAIATEIGRAAQARWEIDVDRDIAPDHPLQRVLGVIVNADTQAIRETADRLDLTAVEVVASSIAESIGSGRRVEVFGVGSSAAATTELVFRLQRLRVACWHRAEAHSALSSAALLRPGDLAIGVSHSGRTREVIEFLSEAAEHGAMTVAVTSYPRSPLAESAELVLTTETHETSFRLAALSALHSQLLVLDLVYVAVAQRSHPAVDEAFELTARAVQTHRLPEHPIRKGKHR</sequence>
<dbReference type="STRING" id="211114.SAMN04489726_3630"/>
<dbReference type="Proteomes" id="UP000183376">
    <property type="component" value="Chromosome I"/>
</dbReference>
<dbReference type="InterPro" id="IPR036388">
    <property type="entry name" value="WH-like_DNA-bd_sf"/>
</dbReference>
<feature type="domain" description="SIS" evidence="5">
    <location>
        <begin position="135"/>
        <end position="275"/>
    </location>
</feature>
<dbReference type="InterPro" id="IPR047640">
    <property type="entry name" value="RpiR-like"/>
</dbReference>
<gene>
    <name evidence="6" type="ORF">SAMN04489726_3630</name>
</gene>
<dbReference type="RefSeq" id="WP_030429748.1">
    <property type="nucleotide sequence ID" value="NZ_JOEF01000008.1"/>
</dbReference>
<evidence type="ECO:0000259" key="4">
    <source>
        <dbReference type="PROSITE" id="PS51071"/>
    </source>
</evidence>
<dbReference type="InterPro" id="IPR046348">
    <property type="entry name" value="SIS_dom_sf"/>
</dbReference>
<dbReference type="GO" id="GO:1901135">
    <property type="term" value="P:carbohydrate derivative metabolic process"/>
    <property type="evidence" value="ECO:0007669"/>
    <property type="project" value="InterPro"/>
</dbReference>
<dbReference type="InterPro" id="IPR009057">
    <property type="entry name" value="Homeodomain-like_sf"/>
</dbReference>
<keyword evidence="2 6" id="KW-0238">DNA-binding</keyword>
<evidence type="ECO:0000256" key="1">
    <source>
        <dbReference type="ARBA" id="ARBA00023015"/>
    </source>
</evidence>
<dbReference type="InterPro" id="IPR000281">
    <property type="entry name" value="HTH_RpiR"/>
</dbReference>
<organism evidence="6 7">
    <name type="scientific">Allokutzneria albata</name>
    <name type="common">Kibdelosporangium albatum</name>
    <dbReference type="NCBI Taxonomy" id="211114"/>
    <lineage>
        <taxon>Bacteria</taxon>
        <taxon>Bacillati</taxon>
        <taxon>Actinomycetota</taxon>
        <taxon>Actinomycetes</taxon>
        <taxon>Pseudonocardiales</taxon>
        <taxon>Pseudonocardiaceae</taxon>
        <taxon>Allokutzneria</taxon>
    </lineage>
</organism>
<dbReference type="OrthoDB" id="370421at2"/>
<accession>A0A1G9WJL5</accession>
<keyword evidence="7" id="KW-1185">Reference proteome</keyword>
<dbReference type="eggNOG" id="COG1737">
    <property type="taxonomic scope" value="Bacteria"/>
</dbReference>
<evidence type="ECO:0000259" key="5">
    <source>
        <dbReference type="PROSITE" id="PS51464"/>
    </source>
</evidence>
<evidence type="ECO:0000313" key="6">
    <source>
        <dbReference type="EMBL" id="SDM84235.1"/>
    </source>
</evidence>
<dbReference type="CDD" id="cd05013">
    <property type="entry name" value="SIS_RpiR"/>
    <property type="match status" value="1"/>
</dbReference>
<feature type="domain" description="HTH rpiR-type" evidence="4">
    <location>
        <begin position="6"/>
        <end position="82"/>
    </location>
</feature>
<dbReference type="Gene3D" id="1.10.10.10">
    <property type="entry name" value="Winged helix-like DNA-binding domain superfamily/Winged helix DNA-binding domain"/>
    <property type="match status" value="1"/>
</dbReference>
<dbReference type="Pfam" id="PF01418">
    <property type="entry name" value="HTH_6"/>
    <property type="match status" value="1"/>
</dbReference>
<evidence type="ECO:0000313" key="7">
    <source>
        <dbReference type="Proteomes" id="UP000183376"/>
    </source>
</evidence>
<dbReference type="GO" id="GO:0003677">
    <property type="term" value="F:DNA binding"/>
    <property type="evidence" value="ECO:0007669"/>
    <property type="project" value="UniProtKB-KW"/>
</dbReference>
<name>A0A1G9WJL5_ALLAB</name>
<keyword evidence="3" id="KW-0804">Transcription</keyword>
<dbReference type="InterPro" id="IPR001347">
    <property type="entry name" value="SIS_dom"/>
</dbReference>
<dbReference type="Pfam" id="PF01380">
    <property type="entry name" value="SIS"/>
    <property type="match status" value="1"/>
</dbReference>
<evidence type="ECO:0000256" key="3">
    <source>
        <dbReference type="ARBA" id="ARBA00023163"/>
    </source>
</evidence>
<dbReference type="EMBL" id="LT629701">
    <property type="protein sequence ID" value="SDM84235.1"/>
    <property type="molecule type" value="Genomic_DNA"/>
</dbReference>
<dbReference type="InterPro" id="IPR035472">
    <property type="entry name" value="RpiR-like_SIS"/>
</dbReference>
<dbReference type="PROSITE" id="PS51071">
    <property type="entry name" value="HTH_RPIR"/>
    <property type="match status" value="1"/>
</dbReference>
<protein>
    <submittedName>
        <fullName evidence="6">DNA-binding transcriptional regulator, MurR/RpiR family, contains HTH and SIS domains</fullName>
    </submittedName>
</protein>
<evidence type="ECO:0000256" key="2">
    <source>
        <dbReference type="ARBA" id="ARBA00023125"/>
    </source>
</evidence>
<dbReference type="GO" id="GO:0003700">
    <property type="term" value="F:DNA-binding transcription factor activity"/>
    <property type="evidence" value="ECO:0007669"/>
    <property type="project" value="InterPro"/>
</dbReference>
<dbReference type="PANTHER" id="PTHR30514:SF1">
    <property type="entry name" value="HTH-TYPE TRANSCRIPTIONAL REGULATOR HEXR-RELATED"/>
    <property type="match status" value="1"/>
</dbReference>
<dbReference type="PROSITE" id="PS51464">
    <property type="entry name" value="SIS"/>
    <property type="match status" value="1"/>
</dbReference>
<dbReference type="SUPFAM" id="SSF53697">
    <property type="entry name" value="SIS domain"/>
    <property type="match status" value="1"/>
</dbReference>
<proteinExistence type="predicted"/>
<dbReference type="AlphaFoldDB" id="A0A1G9WJL5"/>
<dbReference type="PANTHER" id="PTHR30514">
    <property type="entry name" value="GLUCOKINASE"/>
    <property type="match status" value="1"/>
</dbReference>
<keyword evidence="1" id="KW-0805">Transcription regulation</keyword>
<dbReference type="SUPFAM" id="SSF46689">
    <property type="entry name" value="Homeodomain-like"/>
    <property type="match status" value="1"/>
</dbReference>
<dbReference type="GO" id="GO:0097367">
    <property type="term" value="F:carbohydrate derivative binding"/>
    <property type="evidence" value="ECO:0007669"/>
    <property type="project" value="InterPro"/>
</dbReference>